<dbReference type="InterPro" id="IPR003646">
    <property type="entry name" value="SH3-like_bac-type"/>
</dbReference>
<name>A0AA42J371_9FIRM</name>
<dbReference type="Pfam" id="PF08239">
    <property type="entry name" value="SH3_3"/>
    <property type="match status" value="2"/>
</dbReference>
<dbReference type="PROSITE" id="PS51935">
    <property type="entry name" value="NLPC_P60"/>
    <property type="match status" value="1"/>
</dbReference>
<feature type="chain" id="PRO_5041367090" evidence="6">
    <location>
        <begin position="26"/>
        <end position="323"/>
    </location>
</feature>
<dbReference type="Gene3D" id="3.90.1720.10">
    <property type="entry name" value="endopeptidase domain like (from Nostoc punctiforme)"/>
    <property type="match status" value="1"/>
</dbReference>
<dbReference type="SMART" id="SM00287">
    <property type="entry name" value="SH3b"/>
    <property type="match status" value="2"/>
</dbReference>
<keyword evidence="10" id="KW-1185">Reference proteome</keyword>
<dbReference type="GO" id="GO:0006508">
    <property type="term" value="P:proteolysis"/>
    <property type="evidence" value="ECO:0007669"/>
    <property type="project" value="UniProtKB-KW"/>
</dbReference>
<evidence type="ECO:0000256" key="5">
    <source>
        <dbReference type="SAM" id="MobiDB-lite"/>
    </source>
</evidence>
<keyword evidence="2" id="KW-0645">Protease</keyword>
<evidence type="ECO:0000256" key="3">
    <source>
        <dbReference type="ARBA" id="ARBA00022801"/>
    </source>
</evidence>
<keyword evidence="6" id="KW-0732">Signal</keyword>
<sequence>MQLKKPLLMFIVVVSAMFMPTFVFAQAYGKVNVATLNMRQQPDSKATNIGQLDQRDEVDIIGRANDAWLEIKTSSGKTAYVFAEYVSIEEAQGTIIGQGVRLRDYPSVTGSSVFDTLSKGEKVVIEYVVDGWCKVIHDGREGFISQEYVESKFMKEIKTKTMAEVKRVVPAQKVQEATGTSSNNQSNSGSTSEKETVATSGMSLGSTIVEDAKQFVGNPYVYGGNSLSTGVDCSGFTQQIMKRHGISISRTSRSQYENDGYQVSKSELQKGDLVFYGYNGSVSHVAIYIGSGKIVHANTSSTGIIISSLDGSGKPYIGAKRVI</sequence>
<feature type="signal peptide" evidence="6">
    <location>
        <begin position="1"/>
        <end position="25"/>
    </location>
</feature>
<feature type="domain" description="NlpC/P60" evidence="8">
    <location>
        <begin position="202"/>
        <end position="323"/>
    </location>
</feature>
<dbReference type="Gene3D" id="2.30.30.40">
    <property type="entry name" value="SH3 Domains"/>
    <property type="match status" value="2"/>
</dbReference>
<gene>
    <name evidence="9" type="ORF">PBV87_22290</name>
</gene>
<proteinExistence type="inferred from homology"/>
<evidence type="ECO:0000256" key="4">
    <source>
        <dbReference type="ARBA" id="ARBA00022807"/>
    </source>
</evidence>
<evidence type="ECO:0000256" key="2">
    <source>
        <dbReference type="ARBA" id="ARBA00022670"/>
    </source>
</evidence>
<evidence type="ECO:0000259" key="7">
    <source>
        <dbReference type="PROSITE" id="PS51781"/>
    </source>
</evidence>
<dbReference type="InterPro" id="IPR051202">
    <property type="entry name" value="Peptidase_C40"/>
</dbReference>
<keyword evidence="3" id="KW-0378">Hydrolase</keyword>
<dbReference type="Pfam" id="PF00877">
    <property type="entry name" value="NLPC_P60"/>
    <property type="match status" value="1"/>
</dbReference>
<keyword evidence="4" id="KW-0788">Thiol protease</keyword>
<reference evidence="9" key="1">
    <citation type="journal article" date="2023" name="Int. J. Syst. Evol. Microbiol.">
        <title>&lt;i&gt;Holtiella tumoricola&lt;/i&gt; gen. nov. sp. nov., isolated from a human clinical sample.</title>
        <authorList>
            <person name="Allen-Vercoe E."/>
            <person name="Daigneault M.C."/>
            <person name="Vancuren S.J."/>
            <person name="Cochrane K."/>
            <person name="O'Neal L.L."/>
            <person name="Sankaranarayanan K."/>
            <person name="Lawson P.A."/>
        </authorList>
    </citation>
    <scope>NUCLEOTIDE SEQUENCE</scope>
    <source>
        <strain evidence="9">CC70A</strain>
    </source>
</reference>
<comment type="similarity">
    <text evidence="1">Belongs to the peptidase C40 family.</text>
</comment>
<accession>A0AA42J371</accession>
<dbReference type="EMBL" id="JAQIFT010000074">
    <property type="protein sequence ID" value="MDA3734207.1"/>
    <property type="molecule type" value="Genomic_DNA"/>
</dbReference>
<evidence type="ECO:0000259" key="8">
    <source>
        <dbReference type="PROSITE" id="PS51935"/>
    </source>
</evidence>
<dbReference type="GO" id="GO:0008234">
    <property type="term" value="F:cysteine-type peptidase activity"/>
    <property type="evidence" value="ECO:0007669"/>
    <property type="project" value="UniProtKB-KW"/>
</dbReference>
<dbReference type="PANTHER" id="PTHR47053">
    <property type="entry name" value="MUREIN DD-ENDOPEPTIDASE MEPH-RELATED"/>
    <property type="match status" value="1"/>
</dbReference>
<dbReference type="Proteomes" id="UP001169242">
    <property type="component" value="Unassembled WGS sequence"/>
</dbReference>
<evidence type="ECO:0000313" key="10">
    <source>
        <dbReference type="Proteomes" id="UP001169242"/>
    </source>
</evidence>
<feature type="region of interest" description="Disordered" evidence="5">
    <location>
        <begin position="173"/>
        <end position="197"/>
    </location>
</feature>
<feature type="compositionally biased region" description="Low complexity" evidence="5">
    <location>
        <begin position="178"/>
        <end position="191"/>
    </location>
</feature>
<evidence type="ECO:0000313" key="9">
    <source>
        <dbReference type="EMBL" id="MDA3734207.1"/>
    </source>
</evidence>
<dbReference type="PROSITE" id="PS51781">
    <property type="entry name" value="SH3B"/>
    <property type="match status" value="1"/>
</dbReference>
<dbReference type="InterPro" id="IPR038765">
    <property type="entry name" value="Papain-like_cys_pep_sf"/>
</dbReference>
<dbReference type="AlphaFoldDB" id="A0AA42J371"/>
<evidence type="ECO:0000256" key="6">
    <source>
        <dbReference type="SAM" id="SignalP"/>
    </source>
</evidence>
<dbReference type="SUPFAM" id="SSF54001">
    <property type="entry name" value="Cysteine proteinases"/>
    <property type="match status" value="1"/>
</dbReference>
<comment type="caution">
    <text evidence="9">The sequence shown here is derived from an EMBL/GenBank/DDBJ whole genome shotgun (WGS) entry which is preliminary data.</text>
</comment>
<dbReference type="RefSeq" id="WP_053982695.1">
    <property type="nucleotide sequence ID" value="NZ_JAQIFT010000074.1"/>
</dbReference>
<evidence type="ECO:0000256" key="1">
    <source>
        <dbReference type="ARBA" id="ARBA00007074"/>
    </source>
</evidence>
<dbReference type="PANTHER" id="PTHR47053:SF1">
    <property type="entry name" value="MUREIN DD-ENDOPEPTIDASE MEPH-RELATED"/>
    <property type="match status" value="1"/>
</dbReference>
<protein>
    <submittedName>
        <fullName evidence="9">SH3 domain-containing C40 family peptidase</fullName>
    </submittedName>
</protein>
<dbReference type="InterPro" id="IPR000064">
    <property type="entry name" value="NLP_P60_dom"/>
</dbReference>
<feature type="domain" description="SH3b" evidence="7">
    <location>
        <begin position="26"/>
        <end position="90"/>
    </location>
</feature>
<organism evidence="9 10">
    <name type="scientific">Holtiella tumoricola</name>
    <dbReference type="NCBI Taxonomy" id="3018743"/>
    <lineage>
        <taxon>Bacteria</taxon>
        <taxon>Bacillati</taxon>
        <taxon>Bacillota</taxon>
        <taxon>Clostridia</taxon>
        <taxon>Lachnospirales</taxon>
        <taxon>Cellulosilyticaceae</taxon>
        <taxon>Holtiella</taxon>
    </lineage>
</organism>